<dbReference type="Proteomes" id="UP000515161">
    <property type="component" value="Unplaced"/>
</dbReference>
<dbReference type="AlphaFoldDB" id="A0A6P8UZJ5"/>
<feature type="compositionally biased region" description="Basic residues" evidence="1">
    <location>
        <begin position="191"/>
        <end position="200"/>
    </location>
</feature>
<accession>A0A6P8UZJ5</accession>
<feature type="compositionally biased region" description="Basic and acidic residues" evidence="1">
    <location>
        <begin position="173"/>
        <end position="185"/>
    </location>
</feature>
<feature type="region of interest" description="Disordered" evidence="1">
    <location>
        <begin position="114"/>
        <end position="200"/>
    </location>
</feature>
<dbReference type="GeneID" id="117545113"/>
<dbReference type="InParanoid" id="A0A6P8UZJ5"/>
<keyword evidence="2" id="KW-1185">Reference proteome</keyword>
<organism evidence="2 3">
    <name type="scientific">Gymnodraco acuticeps</name>
    <name type="common">Antarctic dragonfish</name>
    <dbReference type="NCBI Taxonomy" id="8218"/>
    <lineage>
        <taxon>Eukaryota</taxon>
        <taxon>Metazoa</taxon>
        <taxon>Chordata</taxon>
        <taxon>Craniata</taxon>
        <taxon>Vertebrata</taxon>
        <taxon>Euteleostomi</taxon>
        <taxon>Actinopterygii</taxon>
        <taxon>Neopterygii</taxon>
        <taxon>Teleostei</taxon>
        <taxon>Neoteleostei</taxon>
        <taxon>Acanthomorphata</taxon>
        <taxon>Eupercaria</taxon>
        <taxon>Perciformes</taxon>
        <taxon>Notothenioidei</taxon>
        <taxon>Bathydraconidae</taxon>
        <taxon>Gymnodraco</taxon>
    </lineage>
</organism>
<feature type="compositionally biased region" description="Polar residues" evidence="1">
    <location>
        <begin position="163"/>
        <end position="172"/>
    </location>
</feature>
<dbReference type="KEGG" id="gacu:117545113"/>
<gene>
    <name evidence="3" type="primary">LOC117545113</name>
</gene>
<protein>
    <submittedName>
        <fullName evidence="3">Uncharacterized protein LOC117545113</fullName>
    </submittedName>
</protein>
<evidence type="ECO:0000313" key="3">
    <source>
        <dbReference type="RefSeq" id="XP_034070687.1"/>
    </source>
</evidence>
<feature type="region of interest" description="Disordered" evidence="1">
    <location>
        <begin position="14"/>
        <end position="98"/>
    </location>
</feature>
<dbReference type="OrthoDB" id="8901824at2759"/>
<feature type="compositionally biased region" description="Polar residues" evidence="1">
    <location>
        <begin position="22"/>
        <end position="32"/>
    </location>
</feature>
<reference evidence="3" key="1">
    <citation type="submission" date="2025-08" db="UniProtKB">
        <authorList>
            <consortium name="RefSeq"/>
        </authorList>
    </citation>
    <scope>IDENTIFICATION</scope>
</reference>
<evidence type="ECO:0000256" key="1">
    <source>
        <dbReference type="SAM" id="MobiDB-lite"/>
    </source>
</evidence>
<sequence length="200" mass="22416">MEQLMESLERKLQRPILAKSRTLPSIPQSPTVSRVHHADLIGGSPPRRKNPPPDANHPKACTLPPAAELWRLEDDMEGEDEPEHGGCTQVRPRSQSPFSHFRARAAYLRKSVSADDHLDMGDDFSPDPPVEVKPSRSNKGKLKRNFSLGSADRKENQPKKSESGISKLTNRLSLKDRVAKAEKTSTNRPPSYRRRSLSLD</sequence>
<name>A0A6P8UZJ5_GYMAC</name>
<feature type="compositionally biased region" description="Basic and acidic residues" evidence="1">
    <location>
        <begin position="151"/>
        <end position="162"/>
    </location>
</feature>
<evidence type="ECO:0000313" key="2">
    <source>
        <dbReference type="Proteomes" id="UP000515161"/>
    </source>
</evidence>
<dbReference type="RefSeq" id="XP_034070687.1">
    <property type="nucleotide sequence ID" value="XM_034214796.1"/>
</dbReference>
<proteinExistence type="predicted"/>